<evidence type="ECO:0000256" key="1">
    <source>
        <dbReference type="ARBA" id="ARBA00004162"/>
    </source>
</evidence>
<dbReference type="STRING" id="425514.SAMN05443550_102194"/>
<dbReference type="OrthoDB" id="5772680at2"/>
<keyword evidence="3 7" id="KW-0812">Transmembrane</keyword>
<evidence type="ECO:0000259" key="10">
    <source>
        <dbReference type="Pfam" id="PF22744"/>
    </source>
</evidence>
<evidence type="ECO:0000259" key="8">
    <source>
        <dbReference type="Pfam" id="PF04024"/>
    </source>
</evidence>
<keyword evidence="4 7" id="KW-1133">Transmembrane helix</keyword>
<feature type="domain" description="PspC-related ToastRack" evidence="10">
    <location>
        <begin position="400"/>
        <end position="525"/>
    </location>
</feature>
<dbReference type="InterPro" id="IPR052027">
    <property type="entry name" value="PspC"/>
</dbReference>
<dbReference type="InterPro" id="IPR007168">
    <property type="entry name" value="Phageshock_PspC_N"/>
</dbReference>
<dbReference type="AlphaFoldDB" id="A0A1H3Z1L1"/>
<dbReference type="EMBL" id="FNRA01000002">
    <property type="protein sequence ID" value="SEA17321.1"/>
    <property type="molecule type" value="Genomic_DNA"/>
</dbReference>
<evidence type="ECO:0000256" key="4">
    <source>
        <dbReference type="ARBA" id="ARBA00022989"/>
    </source>
</evidence>
<feature type="domain" description="Phage shock protein PspC N-terminal" evidence="8">
    <location>
        <begin position="109"/>
        <end position="166"/>
    </location>
</feature>
<dbReference type="RefSeq" id="WP_090555360.1">
    <property type="nucleotide sequence ID" value="NZ_FNRA01000002.1"/>
</dbReference>
<evidence type="ECO:0000256" key="7">
    <source>
        <dbReference type="SAM" id="Phobius"/>
    </source>
</evidence>
<proteinExistence type="predicted"/>
<organism evidence="11 12">
    <name type="scientific">Pedobacter hartonius</name>
    <dbReference type="NCBI Taxonomy" id="425514"/>
    <lineage>
        <taxon>Bacteria</taxon>
        <taxon>Pseudomonadati</taxon>
        <taxon>Bacteroidota</taxon>
        <taxon>Sphingobacteriia</taxon>
        <taxon>Sphingobacteriales</taxon>
        <taxon>Sphingobacteriaceae</taxon>
        <taxon>Pedobacter</taxon>
    </lineage>
</organism>
<feature type="transmembrane region" description="Helical" evidence="7">
    <location>
        <begin position="137"/>
        <end position="163"/>
    </location>
</feature>
<dbReference type="InterPro" id="IPR054321">
    <property type="entry name" value="PspC-rel_TM"/>
</dbReference>
<dbReference type="Pfam" id="PF22571">
    <property type="entry name" value="LiaI-LiaF-TM_PspC"/>
    <property type="match status" value="1"/>
</dbReference>
<feature type="domain" description="PspC-related transmembrane region" evidence="9">
    <location>
        <begin position="210"/>
        <end position="346"/>
    </location>
</feature>
<keyword evidence="12" id="KW-1185">Reference proteome</keyword>
<protein>
    <submittedName>
        <fullName evidence="11">Phage shock protein C (PspC) family protein</fullName>
    </submittedName>
</protein>
<dbReference type="InterPro" id="IPR054319">
    <property type="entry name" value="PspC-rel_ToastRack"/>
</dbReference>
<feature type="coiled-coil region" evidence="6">
    <location>
        <begin position="179"/>
        <end position="206"/>
    </location>
</feature>
<accession>A0A1H3Z1L1</accession>
<keyword evidence="5 7" id="KW-0472">Membrane</keyword>
<dbReference type="GO" id="GO:0005886">
    <property type="term" value="C:plasma membrane"/>
    <property type="evidence" value="ECO:0007669"/>
    <property type="project" value="UniProtKB-SubCell"/>
</dbReference>
<feature type="transmembrane region" description="Helical" evidence="7">
    <location>
        <begin position="239"/>
        <end position="263"/>
    </location>
</feature>
<gene>
    <name evidence="11" type="ORF">SAMN05443550_102194</name>
</gene>
<comment type="subcellular location">
    <subcellularLocation>
        <location evidence="1">Cell membrane</location>
        <topology evidence="1">Single-pass membrane protein</topology>
    </subcellularLocation>
</comment>
<dbReference type="PANTHER" id="PTHR33885">
    <property type="entry name" value="PHAGE SHOCK PROTEIN C"/>
    <property type="match status" value="1"/>
</dbReference>
<evidence type="ECO:0000313" key="11">
    <source>
        <dbReference type="EMBL" id="SEA17321.1"/>
    </source>
</evidence>
<sequence length="528" mass="59350">MKKTLNINIGNSIIHIEEDACELLNSYLIEVKQHFGKSADDFEIVSDIENRIAEMFTEMLHTQQKQVIELADVQVVIELMGSVKDFEEESDDEPSAGYTNAGYAGFGERKIYRDTEEAMVAGVCSGLSHYLRMDVSILRVLAVLSVLLGGSGLIAYLILWVSIPKAYTRSERMAMKGEAVNLQGFKRNFEEELSNLKENFRSAGDQMRPFVKHSGSFIAEFIEVLGAFMQGAGKTIFKFIAIIIMISGSLMMVSALIVLAALLGLWDSGTSGIFPLNIVDEAYFTTFVIAVFIVVAIPLLSLILLSVRVAFNSRSVNRMFSYALLLIWLCGLAVGIFYVAKITTEFKEDAEFTQNIPIKSFPVYTLSLDRSRFFSKDDSLRYQLNSAEYTGKIIQTDDRGPFNQPRNVTVRIEKSDDSSPSLTESYSAKGINFETALYHAKNIHYDFMQQDSLLKFGPELHLMKNVNWRDQQIELVLKVPVGAVLKIDRDLDRYLQGYSLWDCGDDHSGDAPYEGVMTEEGLKCKFDQ</sequence>
<evidence type="ECO:0000256" key="5">
    <source>
        <dbReference type="ARBA" id="ARBA00023136"/>
    </source>
</evidence>
<feature type="transmembrane region" description="Helical" evidence="7">
    <location>
        <begin position="283"/>
        <end position="307"/>
    </location>
</feature>
<keyword evidence="2" id="KW-1003">Cell membrane</keyword>
<reference evidence="11 12" key="1">
    <citation type="submission" date="2016-10" db="EMBL/GenBank/DDBJ databases">
        <authorList>
            <person name="de Groot N.N."/>
        </authorList>
    </citation>
    <scope>NUCLEOTIDE SEQUENCE [LARGE SCALE GENOMIC DNA]</scope>
    <source>
        <strain evidence="11 12">DSM 19033</strain>
    </source>
</reference>
<evidence type="ECO:0000313" key="12">
    <source>
        <dbReference type="Proteomes" id="UP000198850"/>
    </source>
</evidence>
<dbReference type="Pfam" id="PF04024">
    <property type="entry name" value="PspC"/>
    <property type="match status" value="1"/>
</dbReference>
<name>A0A1H3Z1L1_9SPHI</name>
<dbReference type="Pfam" id="PF22744">
    <property type="entry name" value="Toast-rack_PspC-Cterm"/>
    <property type="match status" value="1"/>
</dbReference>
<evidence type="ECO:0000256" key="2">
    <source>
        <dbReference type="ARBA" id="ARBA00022475"/>
    </source>
</evidence>
<dbReference type="Proteomes" id="UP000198850">
    <property type="component" value="Unassembled WGS sequence"/>
</dbReference>
<dbReference type="PANTHER" id="PTHR33885:SF3">
    <property type="entry name" value="PHAGE SHOCK PROTEIN C"/>
    <property type="match status" value="1"/>
</dbReference>
<evidence type="ECO:0000256" key="6">
    <source>
        <dbReference type="SAM" id="Coils"/>
    </source>
</evidence>
<keyword evidence="6" id="KW-0175">Coiled coil</keyword>
<evidence type="ECO:0000256" key="3">
    <source>
        <dbReference type="ARBA" id="ARBA00022692"/>
    </source>
</evidence>
<evidence type="ECO:0000259" key="9">
    <source>
        <dbReference type="Pfam" id="PF22571"/>
    </source>
</evidence>
<feature type="transmembrane region" description="Helical" evidence="7">
    <location>
        <begin position="319"/>
        <end position="340"/>
    </location>
</feature>